<reference evidence="4 5" key="1">
    <citation type="journal article" date="2018" name="Sci. Rep.">
        <title>Genome sequence of the cauliflower mushroom Sparassis crispa (Hanabiratake) and its association with beneficial usage.</title>
        <authorList>
            <person name="Kiyama R."/>
            <person name="Furutani Y."/>
            <person name="Kawaguchi K."/>
            <person name="Nakanishi T."/>
        </authorList>
    </citation>
    <scope>NUCLEOTIDE SEQUENCE [LARGE SCALE GENOMIC DNA]</scope>
</reference>
<dbReference type="STRING" id="139825.A0A401GRT7"/>
<evidence type="ECO:0000259" key="3">
    <source>
        <dbReference type="Pfam" id="PF09073"/>
    </source>
</evidence>
<protein>
    <submittedName>
        <fullName evidence="4">Bud-site selection protein</fullName>
    </submittedName>
</protein>
<evidence type="ECO:0000256" key="1">
    <source>
        <dbReference type="ARBA" id="ARBA00023054"/>
    </source>
</evidence>
<feature type="compositionally biased region" description="Basic and acidic residues" evidence="2">
    <location>
        <begin position="425"/>
        <end position="435"/>
    </location>
</feature>
<feature type="domain" description="Bud22" evidence="3">
    <location>
        <begin position="25"/>
        <end position="459"/>
    </location>
</feature>
<feature type="compositionally biased region" description="Basic residues" evidence="2">
    <location>
        <begin position="1"/>
        <end position="10"/>
    </location>
</feature>
<feature type="compositionally biased region" description="Acidic residues" evidence="2">
    <location>
        <begin position="243"/>
        <end position="264"/>
    </location>
</feature>
<dbReference type="GeneID" id="38781852"/>
<proteinExistence type="predicted"/>
<dbReference type="EMBL" id="BFAD01000007">
    <property type="protein sequence ID" value="GBE84935.1"/>
    <property type="molecule type" value="Genomic_DNA"/>
</dbReference>
<organism evidence="4 5">
    <name type="scientific">Sparassis crispa</name>
    <dbReference type="NCBI Taxonomy" id="139825"/>
    <lineage>
        <taxon>Eukaryota</taxon>
        <taxon>Fungi</taxon>
        <taxon>Dikarya</taxon>
        <taxon>Basidiomycota</taxon>
        <taxon>Agaricomycotina</taxon>
        <taxon>Agaricomycetes</taxon>
        <taxon>Polyporales</taxon>
        <taxon>Sparassidaceae</taxon>
        <taxon>Sparassis</taxon>
    </lineage>
</organism>
<gene>
    <name evidence="4" type="ORF">SCP_0701170</name>
</gene>
<keyword evidence="5" id="KW-1185">Reference proteome</keyword>
<evidence type="ECO:0000256" key="2">
    <source>
        <dbReference type="SAM" id="MobiDB-lite"/>
    </source>
</evidence>
<feature type="region of interest" description="Disordered" evidence="2">
    <location>
        <begin position="1"/>
        <end position="24"/>
    </location>
</feature>
<evidence type="ECO:0000313" key="4">
    <source>
        <dbReference type="EMBL" id="GBE84935.1"/>
    </source>
</evidence>
<dbReference type="InterPro" id="IPR037393">
    <property type="entry name" value="Bud22/SRFB1"/>
</dbReference>
<dbReference type="Proteomes" id="UP000287166">
    <property type="component" value="Unassembled WGS sequence"/>
</dbReference>
<dbReference type="OrthoDB" id="3364872at2759"/>
<dbReference type="PANTHER" id="PTHR23325">
    <property type="entry name" value="SERUM RESPONSE FACTOR-BINDING"/>
    <property type="match status" value="1"/>
</dbReference>
<dbReference type="InterPro" id="IPR015158">
    <property type="entry name" value="Bud22_dom"/>
</dbReference>
<dbReference type="PANTHER" id="PTHR23325:SF1">
    <property type="entry name" value="SERUM RESPONSE FACTOR-BINDING PROTEIN 1"/>
    <property type="match status" value="1"/>
</dbReference>
<feature type="compositionally biased region" description="Basic and acidic residues" evidence="2">
    <location>
        <begin position="192"/>
        <end position="213"/>
    </location>
</feature>
<sequence>MIHGIKRKRKDLAPEDSSVTIQGKLHHGLREVRKAAKKAKTFETQKLVKKLKTLRSKDPKSNEIIEMEAQLASLKHTDAEGIGGLTLKTKLKKDHALSENINVQAAFAAELASHVYALAPAGTPAFKVESRLLSSKALACEVRLVINALKEITQPTKKINNNKDEQDEDADTAEFPQKARKLSASALRQPFRHNDEELDDTGREAEEREKGWESRSIGESGDGWESGSVNGSNYRWKAASGSSEDELESSEGTDGDGTDEDGDSDTSPPESLPPEKKGQKSDFIMEDTKGKSKATSTESTFLPSLAVGYTRGDSEASDWSGDEVDDSPKRNRRGQRARRAIWEKKYGKNANHVKKEREAAVQNPRQKDIRHTGQKNVLNHSRTGVAHRGNASSSRSQFVAPSRDSGWSKGGRSVAEQPPVVKQTQTKDKPLHPSWEAKRRLKEKFSANIVPAQGTKIIF</sequence>
<feature type="compositionally biased region" description="Basic residues" evidence="2">
    <location>
        <begin position="330"/>
        <end position="339"/>
    </location>
</feature>
<dbReference type="GO" id="GO:0005634">
    <property type="term" value="C:nucleus"/>
    <property type="evidence" value="ECO:0007669"/>
    <property type="project" value="TreeGrafter"/>
</dbReference>
<dbReference type="GO" id="GO:0030490">
    <property type="term" value="P:maturation of SSU-rRNA"/>
    <property type="evidence" value="ECO:0007669"/>
    <property type="project" value="TreeGrafter"/>
</dbReference>
<feature type="compositionally biased region" description="Polar residues" evidence="2">
    <location>
        <begin position="293"/>
        <end position="302"/>
    </location>
</feature>
<dbReference type="InParanoid" id="A0A401GRT7"/>
<dbReference type="RefSeq" id="XP_027615848.1">
    <property type="nucleotide sequence ID" value="XM_027760047.1"/>
</dbReference>
<accession>A0A401GRT7</accession>
<dbReference type="AlphaFoldDB" id="A0A401GRT7"/>
<feature type="compositionally biased region" description="Basic and acidic residues" evidence="2">
    <location>
        <begin position="353"/>
        <end position="371"/>
    </location>
</feature>
<feature type="region of interest" description="Disordered" evidence="2">
    <location>
        <begin position="183"/>
        <end position="435"/>
    </location>
</feature>
<dbReference type="FunCoup" id="A0A401GRT7">
    <property type="interactions" value="94"/>
</dbReference>
<dbReference type="GO" id="GO:0030686">
    <property type="term" value="C:90S preribosome"/>
    <property type="evidence" value="ECO:0007669"/>
    <property type="project" value="TreeGrafter"/>
</dbReference>
<evidence type="ECO:0000313" key="5">
    <source>
        <dbReference type="Proteomes" id="UP000287166"/>
    </source>
</evidence>
<keyword evidence="1" id="KW-0175">Coiled coil</keyword>
<feature type="compositionally biased region" description="Polar residues" evidence="2">
    <location>
        <begin position="390"/>
        <end position="399"/>
    </location>
</feature>
<name>A0A401GRT7_9APHY</name>
<comment type="caution">
    <text evidence="4">The sequence shown here is derived from an EMBL/GenBank/DDBJ whole genome shotgun (WGS) entry which is preliminary data.</text>
</comment>
<dbReference type="Pfam" id="PF09073">
    <property type="entry name" value="BUD22"/>
    <property type="match status" value="1"/>
</dbReference>